<keyword evidence="1" id="KW-0472">Membrane</keyword>
<evidence type="ECO:0000313" key="2">
    <source>
        <dbReference type="EMBL" id="MBA2889795.1"/>
    </source>
</evidence>
<keyword evidence="1" id="KW-0812">Transmembrane</keyword>
<name>A0A7W0HNG5_9ACTN</name>
<dbReference type="InterPro" id="IPR021218">
    <property type="entry name" value="DUF2784"/>
</dbReference>
<dbReference type="AlphaFoldDB" id="A0A7W0HNG5"/>
<dbReference type="Proteomes" id="UP000530928">
    <property type="component" value="Unassembled WGS sequence"/>
</dbReference>
<dbReference type="Pfam" id="PF10861">
    <property type="entry name" value="DUF2784"/>
    <property type="match status" value="1"/>
</dbReference>
<comment type="caution">
    <text evidence="2">The sequence shown here is derived from an EMBL/GenBank/DDBJ whole genome shotgun (WGS) entry which is preliminary data.</text>
</comment>
<evidence type="ECO:0000313" key="3">
    <source>
        <dbReference type="Proteomes" id="UP000530928"/>
    </source>
</evidence>
<gene>
    <name evidence="2" type="ORF">HNR30_001130</name>
</gene>
<protein>
    <recommendedName>
        <fullName evidence="4">DUF2784 domain-containing protein</fullName>
    </recommendedName>
</protein>
<feature type="transmembrane region" description="Helical" evidence="1">
    <location>
        <begin position="12"/>
        <end position="31"/>
    </location>
</feature>
<organism evidence="2 3">
    <name type="scientific">Nonomuraea soli</name>
    <dbReference type="NCBI Taxonomy" id="1032476"/>
    <lineage>
        <taxon>Bacteria</taxon>
        <taxon>Bacillati</taxon>
        <taxon>Actinomycetota</taxon>
        <taxon>Actinomycetes</taxon>
        <taxon>Streptosporangiales</taxon>
        <taxon>Streptosporangiaceae</taxon>
        <taxon>Nonomuraea</taxon>
    </lineage>
</organism>
<dbReference type="EMBL" id="JACDUR010000001">
    <property type="protein sequence ID" value="MBA2889795.1"/>
    <property type="molecule type" value="Genomic_DNA"/>
</dbReference>
<evidence type="ECO:0008006" key="4">
    <source>
        <dbReference type="Google" id="ProtNLM"/>
    </source>
</evidence>
<sequence length="116" mass="13102">MMYRLIGEAAMVVHFLFLAFMAVGGFLAWRWKWLIWPHLAVAAWGIVSVVTGIECPLTVVENWGRHHAGLAGLRPGGFIDTYIEGVIYPEEHTNLVRLGVVILVLTSWTGFVLRRR</sequence>
<evidence type="ECO:0000256" key="1">
    <source>
        <dbReference type="SAM" id="Phobius"/>
    </source>
</evidence>
<proteinExistence type="predicted"/>
<keyword evidence="3" id="KW-1185">Reference proteome</keyword>
<reference evidence="2 3" key="1">
    <citation type="submission" date="2020-07" db="EMBL/GenBank/DDBJ databases">
        <title>Genomic Encyclopedia of Type Strains, Phase IV (KMG-IV): sequencing the most valuable type-strain genomes for metagenomic binning, comparative biology and taxonomic classification.</title>
        <authorList>
            <person name="Goeker M."/>
        </authorList>
    </citation>
    <scope>NUCLEOTIDE SEQUENCE [LARGE SCALE GENOMIC DNA]</scope>
    <source>
        <strain evidence="2 3">DSM 45533</strain>
    </source>
</reference>
<accession>A0A7W0HNG5</accession>
<feature type="transmembrane region" description="Helical" evidence="1">
    <location>
        <begin position="95"/>
        <end position="113"/>
    </location>
</feature>
<keyword evidence="1" id="KW-1133">Transmembrane helix</keyword>
<dbReference type="RefSeq" id="WP_181608547.1">
    <property type="nucleotide sequence ID" value="NZ_BAABAM010000001.1"/>
</dbReference>